<dbReference type="Proteomes" id="UP000190675">
    <property type="component" value="Chromosome I"/>
</dbReference>
<dbReference type="Gene3D" id="3.40.50.300">
    <property type="entry name" value="P-loop containing nucleotide triphosphate hydrolases"/>
    <property type="match status" value="1"/>
</dbReference>
<dbReference type="Gene3D" id="3.30.70.1230">
    <property type="entry name" value="Nucleotide cyclase"/>
    <property type="match status" value="1"/>
</dbReference>
<dbReference type="SUPFAM" id="SSF55073">
    <property type="entry name" value="Nucleotide cyclase"/>
    <property type="match status" value="1"/>
</dbReference>
<dbReference type="SUPFAM" id="SSF48452">
    <property type="entry name" value="TPR-like"/>
    <property type="match status" value="1"/>
</dbReference>
<dbReference type="PANTHER" id="PTHR16305">
    <property type="entry name" value="TESTICULAR SOLUBLE ADENYLYL CYCLASE"/>
    <property type="match status" value="1"/>
</dbReference>
<dbReference type="SUPFAM" id="SSF52540">
    <property type="entry name" value="P-loop containing nucleoside triphosphate hydrolases"/>
    <property type="match status" value="1"/>
</dbReference>
<dbReference type="GO" id="GO:0035556">
    <property type="term" value="P:intracellular signal transduction"/>
    <property type="evidence" value="ECO:0007669"/>
    <property type="project" value="InterPro"/>
</dbReference>
<keyword evidence="2" id="KW-0067">ATP-binding</keyword>
<feature type="domain" description="Guanylate cyclase" evidence="3">
    <location>
        <begin position="78"/>
        <end position="207"/>
    </location>
</feature>
<dbReference type="SMART" id="SM00044">
    <property type="entry name" value="CYCc"/>
    <property type="match status" value="1"/>
</dbReference>
<keyword evidence="1" id="KW-0547">Nucleotide-binding</keyword>
<name>A0A1M5SFV3_9BRAD</name>
<reference evidence="4 5" key="1">
    <citation type="submission" date="2016-11" db="EMBL/GenBank/DDBJ databases">
        <authorList>
            <person name="Jaros S."/>
            <person name="Januszkiewicz K."/>
            <person name="Wedrychowicz H."/>
        </authorList>
    </citation>
    <scope>NUCLEOTIDE SEQUENCE [LARGE SCALE GENOMIC DNA]</scope>
    <source>
        <strain evidence="4 5">GAS242</strain>
    </source>
</reference>
<dbReference type="GO" id="GO:0004016">
    <property type="term" value="F:adenylate cyclase activity"/>
    <property type="evidence" value="ECO:0007669"/>
    <property type="project" value="TreeGrafter"/>
</dbReference>
<sequence>MECPSCGSANQDGSRFCGDCGSPLPQCCRACGRENPSGNSYCGNCGAPLTGAALPERSSAVGTPAKPVSPGAERRQLTVMFCDLVGSTALASRLDLEDLREVIGDYHKDVERVVGRFDGFVAKYMGDGVLAYFGYPQAHEDDAERAIRAGLEIVTTARLVQVAPGGRLRVRVGIATGLVVVGDLVGAGEAHERGVVGETPNLAARLQTLAEPGSVVIAASTHKLTGEIFEYEELGEVELKGFVAPVAAWRVRGEGAVESRFEALHSAAALAPLVGRGEEIQLLLRRWTQAKEGEGRVVLLTGEPGIGKSRLSVALEERLLDEPHVRLRYFCSPYHQDSALHPTIVQLERAAGFERDDTPETKLHKLEALLTRTSSPIADVILLAELLNIPGGDLYAPRQLNPQRKKEETFEALLRQLVALAQHQPVLMISEDVHWIDPSSRELLDRVIDRAAGLPMLLLITFRPEFQPPWSGRSHVTMLALSRLDRRQGAMLVQRVAGNKALPADTVEEIVTRTDGVPLFVEELTKAVLEAHAGGSNAEGALAGPSTSALALPATLHASLLARLDRLGPAAKQVAQTGAVIGREFSYELLGAVAGRNDRELQSELARLVTSELVFQRGAPPESVYTFKHALVQDAAYSTLLRSDRQQLHARIAEVVERRFSERVAREPELLAHHLTEARQIERAIGYWLKAGERAAERSANLEAIRHLTRGLEALKTLPESLERDRRELSFQIAVGTPLIAVHGYSAAQTGAAYSRARVLCERLGEAEPLVAPLSGEFVYYFVRGDYRMMRRLTDEARQVSERLPNPVIGLASHRLAGITAMHFGAFPEARSEFEAILQLYDARQHRSQPVHYVHDPQVSALTYLAPVLWILGFPEQARRSSNEAFRRAAELDQANLTAHVHNFAGAGLDELLGDVPGVRAHAEAIVELADRHSLGYWRVNGLILRGWAMVQQGATEAGIALMRQNAADRAALGVGWYQARYLCMLAAAYARVGQAEPGLRAIAEAKALVAANDEHMWEGELDRIEGELKHVQGASATEIETCFARAIAITRTQGARSLELRATRDLARLWHDLGRHSDACALLAPAFGWFTEGFETADLRATKALLDELT</sequence>
<dbReference type="AlphaFoldDB" id="A0A1M5SFV3"/>
<dbReference type="GO" id="GO:0005737">
    <property type="term" value="C:cytoplasm"/>
    <property type="evidence" value="ECO:0007669"/>
    <property type="project" value="TreeGrafter"/>
</dbReference>
<dbReference type="GO" id="GO:0005524">
    <property type="term" value="F:ATP binding"/>
    <property type="evidence" value="ECO:0007669"/>
    <property type="project" value="UniProtKB-KW"/>
</dbReference>
<dbReference type="PANTHER" id="PTHR16305:SF28">
    <property type="entry name" value="GUANYLATE CYCLASE DOMAIN-CONTAINING PROTEIN"/>
    <property type="match status" value="1"/>
</dbReference>
<dbReference type="EMBL" id="LT670818">
    <property type="protein sequence ID" value="SHH37369.1"/>
    <property type="molecule type" value="Genomic_DNA"/>
</dbReference>
<dbReference type="GO" id="GO:0009190">
    <property type="term" value="P:cyclic nucleotide biosynthetic process"/>
    <property type="evidence" value="ECO:0007669"/>
    <property type="project" value="InterPro"/>
</dbReference>
<dbReference type="Pfam" id="PF00211">
    <property type="entry name" value="Guanylate_cyc"/>
    <property type="match status" value="1"/>
</dbReference>
<evidence type="ECO:0000256" key="1">
    <source>
        <dbReference type="ARBA" id="ARBA00022741"/>
    </source>
</evidence>
<dbReference type="InterPro" id="IPR011990">
    <property type="entry name" value="TPR-like_helical_dom_sf"/>
</dbReference>
<evidence type="ECO:0000313" key="4">
    <source>
        <dbReference type="EMBL" id="SHH37369.1"/>
    </source>
</evidence>
<dbReference type="PROSITE" id="PS50125">
    <property type="entry name" value="GUANYLATE_CYCLASE_2"/>
    <property type="match status" value="1"/>
</dbReference>
<dbReference type="InterPro" id="IPR027417">
    <property type="entry name" value="P-loop_NTPase"/>
</dbReference>
<dbReference type="CDD" id="cd07302">
    <property type="entry name" value="CHD"/>
    <property type="match status" value="1"/>
</dbReference>
<dbReference type="InterPro" id="IPR041664">
    <property type="entry name" value="AAA_16"/>
</dbReference>
<organism evidence="4 5">
    <name type="scientific">Bradyrhizobium erythrophlei</name>
    <dbReference type="NCBI Taxonomy" id="1437360"/>
    <lineage>
        <taxon>Bacteria</taxon>
        <taxon>Pseudomonadati</taxon>
        <taxon>Pseudomonadota</taxon>
        <taxon>Alphaproteobacteria</taxon>
        <taxon>Hyphomicrobiales</taxon>
        <taxon>Nitrobacteraceae</taxon>
        <taxon>Bradyrhizobium</taxon>
    </lineage>
</organism>
<dbReference type="InterPro" id="IPR025874">
    <property type="entry name" value="DZR"/>
</dbReference>
<accession>A0A1M5SFV3</accession>
<evidence type="ECO:0000313" key="5">
    <source>
        <dbReference type="Proteomes" id="UP000190675"/>
    </source>
</evidence>
<dbReference type="OrthoDB" id="9785312at2"/>
<proteinExistence type="predicted"/>
<dbReference type="Pfam" id="PF13191">
    <property type="entry name" value="AAA_16"/>
    <property type="match status" value="1"/>
</dbReference>
<protein>
    <submittedName>
        <fullName evidence="4">Adenylate/guanylate cyclase</fullName>
    </submittedName>
</protein>
<dbReference type="InterPro" id="IPR029787">
    <property type="entry name" value="Nucleotide_cyclase"/>
</dbReference>
<gene>
    <name evidence="4" type="ORF">SAMN05444169_7119</name>
</gene>
<evidence type="ECO:0000259" key="3">
    <source>
        <dbReference type="PROSITE" id="PS50125"/>
    </source>
</evidence>
<evidence type="ECO:0000256" key="2">
    <source>
        <dbReference type="ARBA" id="ARBA00022840"/>
    </source>
</evidence>
<dbReference type="InterPro" id="IPR001054">
    <property type="entry name" value="A/G_cyclase"/>
</dbReference>
<dbReference type="Pfam" id="PF12773">
    <property type="entry name" value="DZR"/>
    <property type="match status" value="1"/>
</dbReference>